<accession>A0A3E2NWK8</accession>
<dbReference type="AlphaFoldDB" id="A0A3E2NWK8"/>
<gene>
    <name evidence="1" type="ORF">DYU05_07175</name>
</gene>
<dbReference type="EMBL" id="QWDE01000001">
    <property type="protein sequence ID" value="RFZ85372.1"/>
    <property type="molecule type" value="Genomic_DNA"/>
</dbReference>
<keyword evidence="2" id="KW-1185">Reference proteome</keyword>
<evidence type="ECO:0000313" key="1">
    <source>
        <dbReference type="EMBL" id="RFZ85372.1"/>
    </source>
</evidence>
<dbReference type="Proteomes" id="UP000260823">
    <property type="component" value="Unassembled WGS sequence"/>
</dbReference>
<evidence type="ECO:0000313" key="2">
    <source>
        <dbReference type="Proteomes" id="UP000260823"/>
    </source>
</evidence>
<sequence length="120" mass="13894">MVFIKRIEFMDDYASEACVTISDGLFELIVFKHPFKFEKIEVDIHELTALHSDKIYRANTYVYSIKKLDGFFEYELTGLVIDRQKDLVRVGEFVIELDGIIPGDILEGEFVSCRCGRIDC</sequence>
<protein>
    <submittedName>
        <fullName evidence="1">Uncharacterized protein</fullName>
    </submittedName>
</protein>
<dbReference type="RefSeq" id="WP_117382272.1">
    <property type="nucleotide sequence ID" value="NZ_QWDE01000001.1"/>
</dbReference>
<organism evidence="1 2">
    <name type="scientific">Mucilaginibacter terrenus</name>
    <dbReference type="NCBI Taxonomy" id="2482727"/>
    <lineage>
        <taxon>Bacteria</taxon>
        <taxon>Pseudomonadati</taxon>
        <taxon>Bacteroidota</taxon>
        <taxon>Sphingobacteriia</taxon>
        <taxon>Sphingobacteriales</taxon>
        <taxon>Sphingobacteriaceae</taxon>
        <taxon>Mucilaginibacter</taxon>
    </lineage>
</organism>
<reference evidence="1 2" key="1">
    <citation type="submission" date="2018-08" db="EMBL/GenBank/DDBJ databases">
        <title>Mucilaginibacter terrae sp. nov., isolated from manganese diggings.</title>
        <authorList>
            <person name="Huang Y."/>
            <person name="Zhou Z."/>
        </authorList>
    </citation>
    <scope>NUCLEOTIDE SEQUENCE [LARGE SCALE GENOMIC DNA]</scope>
    <source>
        <strain evidence="1 2">ZH6</strain>
    </source>
</reference>
<comment type="caution">
    <text evidence="1">The sequence shown here is derived from an EMBL/GenBank/DDBJ whole genome shotgun (WGS) entry which is preliminary data.</text>
</comment>
<proteinExistence type="predicted"/>
<dbReference type="OrthoDB" id="7007761at2"/>
<name>A0A3E2NWK8_9SPHI</name>